<comment type="caution">
    <text evidence="2">The sequence shown here is derived from an EMBL/GenBank/DDBJ whole genome shotgun (WGS) entry which is preliminary data.</text>
</comment>
<keyword evidence="1" id="KW-0472">Membrane</keyword>
<keyword evidence="1" id="KW-0812">Transmembrane</keyword>
<dbReference type="EMBL" id="WJXA01000006">
    <property type="protein sequence ID" value="KAF7142029.1"/>
    <property type="molecule type" value="Genomic_DNA"/>
</dbReference>
<keyword evidence="3" id="KW-1185">Reference proteome</keyword>
<evidence type="ECO:0000313" key="2">
    <source>
        <dbReference type="EMBL" id="KAF7142029.1"/>
    </source>
</evidence>
<reference evidence="2" key="1">
    <citation type="submission" date="2019-11" db="EMBL/GenBank/DDBJ databases">
        <authorList>
            <person name="Liu Y."/>
            <person name="Hou J."/>
            <person name="Li T.-Q."/>
            <person name="Guan C.-H."/>
            <person name="Wu X."/>
            <person name="Wu H.-Z."/>
            <person name="Ling F."/>
            <person name="Zhang R."/>
            <person name="Shi X.-G."/>
            <person name="Ren J.-P."/>
            <person name="Chen E.-F."/>
            <person name="Sun J.-M."/>
        </authorList>
    </citation>
    <scope>NUCLEOTIDE SEQUENCE</scope>
    <source>
        <strain evidence="2">Adult_tree_wgs_1</strain>
        <tissue evidence="2">Leaves</tissue>
    </source>
</reference>
<gene>
    <name evidence="2" type="ORF">RHSIM_Rhsim06G0171000</name>
</gene>
<name>A0A834GTK0_RHOSS</name>
<keyword evidence="1" id="KW-1133">Transmembrane helix</keyword>
<evidence type="ECO:0000256" key="1">
    <source>
        <dbReference type="SAM" id="Phobius"/>
    </source>
</evidence>
<organism evidence="2 3">
    <name type="scientific">Rhododendron simsii</name>
    <name type="common">Sims's rhododendron</name>
    <dbReference type="NCBI Taxonomy" id="118357"/>
    <lineage>
        <taxon>Eukaryota</taxon>
        <taxon>Viridiplantae</taxon>
        <taxon>Streptophyta</taxon>
        <taxon>Embryophyta</taxon>
        <taxon>Tracheophyta</taxon>
        <taxon>Spermatophyta</taxon>
        <taxon>Magnoliopsida</taxon>
        <taxon>eudicotyledons</taxon>
        <taxon>Gunneridae</taxon>
        <taxon>Pentapetalae</taxon>
        <taxon>asterids</taxon>
        <taxon>Ericales</taxon>
        <taxon>Ericaceae</taxon>
        <taxon>Ericoideae</taxon>
        <taxon>Rhodoreae</taxon>
        <taxon>Rhododendron</taxon>
    </lineage>
</organism>
<feature type="transmembrane region" description="Helical" evidence="1">
    <location>
        <begin position="15"/>
        <end position="38"/>
    </location>
</feature>
<dbReference type="AlphaFoldDB" id="A0A834GTK0"/>
<sequence length="159" mass="18044">MILKFLLLYINDAEVLAFLTVVVMVEPVVIACILQGFLQEEKWRGRCSSLPNQAQSPCKTCLFFNLEYPHQIKRKNQKRVTNLVDQEGFADSAAVGVFSTVDAEGAAGLGMPMRSPNSPKPKPKPRPRMIRVLRLRWWIRRRLSILLCQCCGSSQLRAK</sequence>
<evidence type="ECO:0000313" key="3">
    <source>
        <dbReference type="Proteomes" id="UP000626092"/>
    </source>
</evidence>
<dbReference type="Proteomes" id="UP000626092">
    <property type="component" value="Unassembled WGS sequence"/>
</dbReference>
<accession>A0A834GTK0</accession>
<protein>
    <submittedName>
        <fullName evidence="2">Uncharacterized protein</fullName>
    </submittedName>
</protein>
<proteinExistence type="predicted"/>